<reference evidence="2 3" key="1">
    <citation type="submission" date="2018-12" db="EMBL/GenBank/DDBJ databases">
        <authorList>
            <person name="Sun L."/>
            <person name="Chen Z."/>
        </authorList>
    </citation>
    <scope>NUCLEOTIDE SEQUENCE [LARGE SCALE GENOMIC DNA]</scope>
    <source>
        <strain evidence="2 3">3-5-3</strain>
    </source>
</reference>
<sequence>MGFVILGLLMIRSLSQYDIRNALQQKVSPFFSASLGSIQAALKKLESLDHIVCHEVTENGRRKKIYSINQSGTQYFKDWMLSQVAPSRLEQDVTTRLFFLGLMTMTDRLTILNIVVVQLEASVHEFEAAFLEANHKEIPDHLKDIAAYQLKTLELGLYYHQSMLEWFTKLSKELEAQLNGEKDEYA</sequence>
<accession>A0A3S1DVY1</accession>
<dbReference type="SUPFAM" id="SSF46785">
    <property type="entry name" value="Winged helix' DNA-binding domain"/>
    <property type="match status" value="1"/>
</dbReference>
<dbReference type="Pfam" id="PF03551">
    <property type="entry name" value="PadR"/>
    <property type="match status" value="1"/>
</dbReference>
<keyword evidence="3" id="KW-1185">Reference proteome</keyword>
<dbReference type="Gene3D" id="1.10.10.10">
    <property type="entry name" value="Winged helix-like DNA-binding domain superfamily/Winged helix DNA-binding domain"/>
    <property type="match status" value="1"/>
</dbReference>
<dbReference type="PANTHER" id="PTHR43252">
    <property type="entry name" value="TRANSCRIPTIONAL REGULATOR YQJI"/>
    <property type="match status" value="1"/>
</dbReference>
<evidence type="ECO:0000313" key="2">
    <source>
        <dbReference type="EMBL" id="RUT29628.1"/>
    </source>
</evidence>
<dbReference type="InterPro" id="IPR005149">
    <property type="entry name" value="Tscrpt_reg_PadR_N"/>
</dbReference>
<dbReference type="InterPro" id="IPR036388">
    <property type="entry name" value="WH-like_DNA-bd_sf"/>
</dbReference>
<dbReference type="EMBL" id="RZNX01000006">
    <property type="protein sequence ID" value="RUT29628.1"/>
    <property type="molecule type" value="Genomic_DNA"/>
</dbReference>
<dbReference type="RefSeq" id="WP_127200011.1">
    <property type="nucleotide sequence ID" value="NZ_RZNX01000006.1"/>
</dbReference>
<organism evidence="2 3">
    <name type="scientific">Paenibacillus zeisoli</name>
    <dbReference type="NCBI Taxonomy" id="2496267"/>
    <lineage>
        <taxon>Bacteria</taxon>
        <taxon>Bacillati</taxon>
        <taxon>Bacillota</taxon>
        <taxon>Bacilli</taxon>
        <taxon>Bacillales</taxon>
        <taxon>Paenibacillaceae</taxon>
        <taxon>Paenibacillus</taxon>
    </lineage>
</organism>
<dbReference type="PANTHER" id="PTHR43252:SF6">
    <property type="entry name" value="NEGATIVE TRANSCRIPTION REGULATOR PADR"/>
    <property type="match status" value="1"/>
</dbReference>
<proteinExistence type="predicted"/>
<evidence type="ECO:0000313" key="3">
    <source>
        <dbReference type="Proteomes" id="UP000272464"/>
    </source>
</evidence>
<feature type="domain" description="Transcription regulator PadR N-terminal" evidence="1">
    <location>
        <begin position="5"/>
        <end position="77"/>
    </location>
</feature>
<dbReference type="AlphaFoldDB" id="A0A3S1DVY1"/>
<dbReference type="OrthoDB" id="9783723at2"/>
<name>A0A3S1DVY1_9BACL</name>
<evidence type="ECO:0000259" key="1">
    <source>
        <dbReference type="Pfam" id="PF03551"/>
    </source>
</evidence>
<gene>
    <name evidence="2" type="ORF">EJP77_14740</name>
</gene>
<comment type="caution">
    <text evidence="2">The sequence shown here is derived from an EMBL/GenBank/DDBJ whole genome shotgun (WGS) entry which is preliminary data.</text>
</comment>
<dbReference type="InterPro" id="IPR036390">
    <property type="entry name" value="WH_DNA-bd_sf"/>
</dbReference>
<protein>
    <submittedName>
        <fullName evidence="2">PadR family transcriptional regulator</fullName>
    </submittedName>
</protein>
<dbReference type="Proteomes" id="UP000272464">
    <property type="component" value="Unassembled WGS sequence"/>
</dbReference>